<keyword evidence="2" id="KW-0238">DNA-binding</keyword>
<reference evidence="5 6" key="1">
    <citation type="submission" date="2024-03" db="EMBL/GenBank/DDBJ databases">
        <title>Chitinophaga caseinilytica sp. nov., a casein hydrolysing bacterium isolated from forest soil.</title>
        <authorList>
            <person name="Lee D.S."/>
            <person name="Han D.M."/>
            <person name="Baek J.H."/>
            <person name="Choi D.G."/>
            <person name="Jeon J.H."/>
            <person name="Jeon C.O."/>
        </authorList>
    </citation>
    <scope>NUCLEOTIDE SEQUENCE [LARGE SCALE GENOMIC DNA]</scope>
    <source>
        <strain evidence="5 6">KACC 19118</strain>
    </source>
</reference>
<dbReference type="RefSeq" id="WP_341839887.1">
    <property type="nucleotide sequence ID" value="NZ_CP149792.1"/>
</dbReference>
<organism evidence="5 6">
    <name type="scientific">Chitinophaga caseinilytica</name>
    <dbReference type="NCBI Taxonomy" id="2267521"/>
    <lineage>
        <taxon>Bacteria</taxon>
        <taxon>Pseudomonadati</taxon>
        <taxon>Bacteroidota</taxon>
        <taxon>Chitinophagia</taxon>
        <taxon>Chitinophagales</taxon>
        <taxon>Chitinophagaceae</taxon>
        <taxon>Chitinophaga</taxon>
    </lineage>
</organism>
<sequence>MDIYGKKYDRDERLKDVLQPLYAIQAPESAATEVFHLSPNLEMLLIFSFGEPLRYTFDRSEALQQTMDNIMVLGPLRRMLTYERPGGTDILVLPFVLDGFYRLLGISPDDIDLSVADDPRFAQTAVRLEAMHASLAKFSDPMERAAAAEKMILQAVAPSEPASVPLLENLDAIRDPALNPVKVIAEQWDITERTVQQRFRKYGGYSPKELIRFLRFKAVVNWLLEHPSQKPDWFFLIEHFGYHDQSHLIKDFRHYTGAPPKEFLKMNGDGSFCTSWIPED</sequence>
<dbReference type="EMBL" id="CP150096">
    <property type="protein sequence ID" value="WZN45132.1"/>
    <property type="molecule type" value="Genomic_DNA"/>
</dbReference>
<keyword evidence="1" id="KW-0805">Transcription regulation</keyword>
<evidence type="ECO:0000256" key="2">
    <source>
        <dbReference type="ARBA" id="ARBA00023125"/>
    </source>
</evidence>
<dbReference type="SUPFAM" id="SSF46689">
    <property type="entry name" value="Homeodomain-like"/>
    <property type="match status" value="1"/>
</dbReference>
<evidence type="ECO:0000313" key="5">
    <source>
        <dbReference type="EMBL" id="WZN45132.1"/>
    </source>
</evidence>
<protein>
    <submittedName>
        <fullName evidence="5">Helix-turn-helix domain-containing protein</fullName>
    </submittedName>
</protein>
<name>A0ABZ2Z0P0_9BACT</name>
<dbReference type="SMART" id="SM00342">
    <property type="entry name" value="HTH_ARAC"/>
    <property type="match status" value="1"/>
</dbReference>
<proteinExistence type="predicted"/>
<dbReference type="InterPro" id="IPR050204">
    <property type="entry name" value="AraC_XylS_family_regulators"/>
</dbReference>
<feature type="domain" description="HTH araC/xylS-type" evidence="4">
    <location>
        <begin position="181"/>
        <end position="266"/>
    </location>
</feature>
<gene>
    <name evidence="5" type="ORF">WJU22_19735</name>
</gene>
<dbReference type="PROSITE" id="PS01124">
    <property type="entry name" value="HTH_ARAC_FAMILY_2"/>
    <property type="match status" value="1"/>
</dbReference>
<evidence type="ECO:0000256" key="3">
    <source>
        <dbReference type="ARBA" id="ARBA00023163"/>
    </source>
</evidence>
<dbReference type="InterPro" id="IPR018060">
    <property type="entry name" value="HTH_AraC"/>
</dbReference>
<dbReference type="Proteomes" id="UP001449657">
    <property type="component" value="Chromosome"/>
</dbReference>
<keyword evidence="6" id="KW-1185">Reference proteome</keyword>
<keyword evidence="3" id="KW-0804">Transcription</keyword>
<evidence type="ECO:0000259" key="4">
    <source>
        <dbReference type="PROSITE" id="PS01124"/>
    </source>
</evidence>
<accession>A0ABZ2Z0P0</accession>
<dbReference type="InterPro" id="IPR009057">
    <property type="entry name" value="Homeodomain-like_sf"/>
</dbReference>
<dbReference type="Pfam" id="PF12833">
    <property type="entry name" value="HTH_18"/>
    <property type="match status" value="1"/>
</dbReference>
<dbReference type="Gene3D" id="1.10.10.60">
    <property type="entry name" value="Homeodomain-like"/>
    <property type="match status" value="1"/>
</dbReference>
<evidence type="ECO:0000313" key="6">
    <source>
        <dbReference type="Proteomes" id="UP001449657"/>
    </source>
</evidence>
<evidence type="ECO:0000256" key="1">
    <source>
        <dbReference type="ARBA" id="ARBA00023015"/>
    </source>
</evidence>
<dbReference type="PANTHER" id="PTHR46796">
    <property type="entry name" value="HTH-TYPE TRANSCRIPTIONAL ACTIVATOR RHAS-RELATED"/>
    <property type="match status" value="1"/>
</dbReference>